<organism evidence="2 3">
    <name type="scientific">Helobdella robusta</name>
    <name type="common">Californian leech</name>
    <dbReference type="NCBI Taxonomy" id="6412"/>
    <lineage>
        <taxon>Eukaryota</taxon>
        <taxon>Metazoa</taxon>
        <taxon>Spiralia</taxon>
        <taxon>Lophotrochozoa</taxon>
        <taxon>Annelida</taxon>
        <taxon>Clitellata</taxon>
        <taxon>Hirudinea</taxon>
        <taxon>Rhynchobdellida</taxon>
        <taxon>Glossiphoniidae</taxon>
        <taxon>Helobdella</taxon>
    </lineage>
</organism>
<name>T1FBV8_HELRO</name>
<dbReference type="EMBL" id="AMQM01006097">
    <property type="status" value="NOT_ANNOTATED_CDS"/>
    <property type="molecule type" value="Genomic_DNA"/>
</dbReference>
<dbReference type="CTD" id="20206307"/>
<dbReference type="KEGG" id="hro:HELRODRAFT_177561"/>
<keyword evidence="3" id="KW-1185">Reference proteome</keyword>
<accession>T1FBV8</accession>
<gene>
    <name evidence="2" type="primary">20206307</name>
    <name evidence="1" type="ORF">HELRODRAFT_177561</name>
</gene>
<evidence type="ECO:0000313" key="2">
    <source>
        <dbReference type="EnsemblMetazoa" id="HelroP177561"/>
    </source>
</evidence>
<dbReference type="InParanoid" id="T1FBV8"/>
<evidence type="ECO:0000313" key="3">
    <source>
        <dbReference type="Proteomes" id="UP000015101"/>
    </source>
</evidence>
<reference evidence="1 3" key="2">
    <citation type="journal article" date="2013" name="Nature">
        <title>Insights into bilaterian evolution from three spiralian genomes.</title>
        <authorList>
            <person name="Simakov O."/>
            <person name="Marletaz F."/>
            <person name="Cho S.J."/>
            <person name="Edsinger-Gonzales E."/>
            <person name="Havlak P."/>
            <person name="Hellsten U."/>
            <person name="Kuo D.H."/>
            <person name="Larsson T."/>
            <person name="Lv J."/>
            <person name="Arendt D."/>
            <person name="Savage R."/>
            <person name="Osoegawa K."/>
            <person name="de Jong P."/>
            <person name="Grimwood J."/>
            <person name="Chapman J.A."/>
            <person name="Shapiro H."/>
            <person name="Aerts A."/>
            <person name="Otillar R.P."/>
            <person name="Terry A.Y."/>
            <person name="Boore J.L."/>
            <person name="Grigoriev I.V."/>
            <person name="Lindberg D.R."/>
            <person name="Seaver E.C."/>
            <person name="Weisblat D.A."/>
            <person name="Putnam N.H."/>
            <person name="Rokhsar D.S."/>
        </authorList>
    </citation>
    <scope>NUCLEOTIDE SEQUENCE</scope>
</reference>
<evidence type="ECO:0000313" key="1">
    <source>
        <dbReference type="EMBL" id="ESN97906.1"/>
    </source>
</evidence>
<proteinExistence type="predicted"/>
<sequence length="104" mass="11533">MSVKVTEIIGEPNGKFYIKQDFYLYFILLIRFKAYCILENVGKCSSVYIAFEPGNCATASNVIFGIFEEAVENKFSECIDRADCLVHLGKGRSLAALLCDTSAS</sequence>
<dbReference type="EnsemblMetazoa" id="HelroT177561">
    <property type="protein sequence ID" value="HelroP177561"/>
    <property type="gene ID" value="HelroG177561"/>
</dbReference>
<dbReference type="Proteomes" id="UP000015101">
    <property type="component" value="Unassembled WGS sequence"/>
</dbReference>
<dbReference type="HOGENOM" id="CLU_2252917_0_0_1"/>
<reference evidence="2" key="3">
    <citation type="submission" date="2015-06" db="UniProtKB">
        <authorList>
            <consortium name="EnsemblMetazoa"/>
        </authorList>
    </citation>
    <scope>IDENTIFICATION</scope>
</reference>
<dbReference type="RefSeq" id="XP_009023981.1">
    <property type="nucleotide sequence ID" value="XM_009025733.1"/>
</dbReference>
<reference evidence="3" key="1">
    <citation type="submission" date="2012-12" db="EMBL/GenBank/DDBJ databases">
        <authorList>
            <person name="Hellsten U."/>
            <person name="Grimwood J."/>
            <person name="Chapman J.A."/>
            <person name="Shapiro H."/>
            <person name="Aerts A."/>
            <person name="Otillar R.P."/>
            <person name="Terry A.Y."/>
            <person name="Boore J.L."/>
            <person name="Simakov O."/>
            <person name="Marletaz F."/>
            <person name="Cho S.-J."/>
            <person name="Edsinger-Gonzales E."/>
            <person name="Havlak P."/>
            <person name="Kuo D.-H."/>
            <person name="Larsson T."/>
            <person name="Lv J."/>
            <person name="Arendt D."/>
            <person name="Savage R."/>
            <person name="Osoegawa K."/>
            <person name="de Jong P."/>
            <person name="Lindberg D.R."/>
            <person name="Seaver E.C."/>
            <person name="Weisblat D.A."/>
            <person name="Putnam N.H."/>
            <person name="Grigoriev I.V."/>
            <person name="Rokhsar D.S."/>
        </authorList>
    </citation>
    <scope>NUCLEOTIDE SEQUENCE</scope>
</reference>
<dbReference type="AlphaFoldDB" id="T1FBV8"/>
<dbReference type="GeneID" id="20206307"/>
<protein>
    <submittedName>
        <fullName evidence="1 2">Uncharacterized protein</fullName>
    </submittedName>
</protein>
<dbReference type="EMBL" id="KB097269">
    <property type="protein sequence ID" value="ESN97906.1"/>
    <property type="molecule type" value="Genomic_DNA"/>
</dbReference>